<feature type="compositionally biased region" description="Pro residues" evidence="1">
    <location>
        <begin position="192"/>
        <end position="202"/>
    </location>
</feature>
<gene>
    <name evidence="3" type="ORF">GCM10022239_15950</name>
</gene>
<evidence type="ECO:0000256" key="1">
    <source>
        <dbReference type="SAM" id="MobiDB-lite"/>
    </source>
</evidence>
<feature type="region of interest" description="Disordered" evidence="1">
    <location>
        <begin position="173"/>
        <end position="210"/>
    </location>
</feature>
<reference evidence="4" key="1">
    <citation type="journal article" date="2019" name="Int. J. Syst. Evol. Microbiol.">
        <title>The Global Catalogue of Microorganisms (GCM) 10K type strain sequencing project: providing services to taxonomists for standard genome sequencing and annotation.</title>
        <authorList>
            <consortium name="The Broad Institute Genomics Platform"/>
            <consortium name="The Broad Institute Genome Sequencing Center for Infectious Disease"/>
            <person name="Wu L."/>
            <person name="Ma J."/>
        </authorList>
    </citation>
    <scope>NUCLEOTIDE SEQUENCE [LARGE SCALE GENOMIC DNA]</scope>
    <source>
        <strain evidence="4">JCM 16949</strain>
    </source>
</reference>
<feature type="compositionally biased region" description="Low complexity" evidence="1">
    <location>
        <begin position="173"/>
        <end position="191"/>
    </location>
</feature>
<protein>
    <submittedName>
        <fullName evidence="3">Uncharacterized protein</fullName>
    </submittedName>
</protein>
<dbReference type="Proteomes" id="UP001501004">
    <property type="component" value="Unassembled WGS sequence"/>
</dbReference>
<keyword evidence="2" id="KW-0472">Membrane</keyword>
<dbReference type="RefSeq" id="WP_344755498.1">
    <property type="nucleotide sequence ID" value="NZ_BAABAE010000003.1"/>
</dbReference>
<dbReference type="EMBL" id="BAABAE010000003">
    <property type="protein sequence ID" value="GAA3741024.1"/>
    <property type="molecule type" value="Genomic_DNA"/>
</dbReference>
<name>A0ABP7FIW6_9MICO</name>
<evidence type="ECO:0000256" key="2">
    <source>
        <dbReference type="SAM" id="Phobius"/>
    </source>
</evidence>
<accession>A0ABP7FIW6</accession>
<feature type="transmembrane region" description="Helical" evidence="2">
    <location>
        <begin position="20"/>
        <end position="41"/>
    </location>
</feature>
<evidence type="ECO:0000313" key="4">
    <source>
        <dbReference type="Proteomes" id="UP001501004"/>
    </source>
</evidence>
<keyword evidence="2" id="KW-1133">Transmembrane helix</keyword>
<evidence type="ECO:0000313" key="3">
    <source>
        <dbReference type="EMBL" id="GAA3741024.1"/>
    </source>
</evidence>
<keyword evidence="2" id="KW-0812">Transmembrane</keyword>
<keyword evidence="4" id="KW-1185">Reference proteome</keyword>
<comment type="caution">
    <text evidence="3">The sequence shown here is derived from an EMBL/GenBank/DDBJ whole genome shotgun (WGS) entry which is preliminary data.</text>
</comment>
<proteinExistence type="predicted"/>
<sequence length="210" mass="23007">MQWWNDFIEWFYSDAGSHVVSTAIVPGVAILVAGIVAALIGRGSTKRIVSMHDRDERASAVTAMIGAARRAANWNSLSAPEQQQADHIALECDVRLRLLPLAGSNLAADWATHQLTELKKEAVSFSFQAAQSLKEFKDRLIDWQEHPGRAKKLFKNDLDSWAYEESLGDQDLAAQQRAWEAQQAATMQEPDAPAPAAAPPATRPTTDGDS</sequence>
<organism evidence="3 4">
    <name type="scientific">Leifsonella bigeumensis</name>
    <dbReference type="NCBI Taxonomy" id="433643"/>
    <lineage>
        <taxon>Bacteria</taxon>
        <taxon>Bacillati</taxon>
        <taxon>Actinomycetota</taxon>
        <taxon>Actinomycetes</taxon>
        <taxon>Micrococcales</taxon>
        <taxon>Microbacteriaceae</taxon>
        <taxon>Leifsonella</taxon>
    </lineage>
</organism>